<dbReference type="Proteomes" id="UP000186230">
    <property type="component" value="Chromosome"/>
</dbReference>
<dbReference type="PANTHER" id="PTHR12598">
    <property type="entry name" value="COPPER HOMEOSTASIS PROTEIN CUTC"/>
    <property type="match status" value="1"/>
</dbReference>
<dbReference type="KEGG" id="gfl:GRFL_0495"/>
<dbReference type="PANTHER" id="PTHR12598:SF0">
    <property type="entry name" value="COPPER HOMEOSTASIS PROTEIN CUTC HOMOLOG"/>
    <property type="match status" value="1"/>
</dbReference>
<proteinExistence type="inferred from homology"/>
<comment type="similarity">
    <text evidence="1 2">Belongs to the CutC family.</text>
</comment>
<accession>A0A1L7I0U2</accession>
<dbReference type="HAMAP" id="MF_00795">
    <property type="entry name" value="CutC"/>
    <property type="match status" value="1"/>
</dbReference>
<organism evidence="3 4">
    <name type="scientific">Christiangramia flava JLT2011</name>
    <dbReference type="NCBI Taxonomy" id="1229726"/>
    <lineage>
        <taxon>Bacteria</taxon>
        <taxon>Pseudomonadati</taxon>
        <taxon>Bacteroidota</taxon>
        <taxon>Flavobacteriia</taxon>
        <taxon>Flavobacteriales</taxon>
        <taxon>Flavobacteriaceae</taxon>
        <taxon>Christiangramia</taxon>
    </lineage>
</organism>
<sequence length="240" mass="25995">MTIEICCGNLESAINAEAAGADRIELCAELAVGGITPSYGLIAEVVKQLSIPVFVLIRPRSGDFTYSDAEFEAMKKDIQICQKLGCSGIVSGILLENSEIDIPRTEELIRASKPLAFTFHRAFDWVPDPLQSLLQLEKMGANRVLTSGQQPKASQGLNLLKELKNSAEKITILPGAGITAENAGLFKNAGFNEIHSTATQIQSQIFNKNVPMNSLKHLAEEQRAVSNLQQIKALIASCKT</sequence>
<evidence type="ECO:0000313" key="3">
    <source>
        <dbReference type="EMBL" id="APU67219.1"/>
    </source>
</evidence>
<reference evidence="3 4" key="1">
    <citation type="submission" date="2016-07" db="EMBL/GenBank/DDBJ databases">
        <title>Multi-omics approach to identify versatile polysaccharide utilization systems of a marine flavobacterium Gramella flava.</title>
        <authorList>
            <person name="Tang K."/>
        </authorList>
    </citation>
    <scope>NUCLEOTIDE SEQUENCE [LARGE SCALE GENOMIC DNA]</scope>
    <source>
        <strain evidence="3 4">JLT2011</strain>
    </source>
</reference>
<dbReference type="GO" id="GO:0005507">
    <property type="term" value="F:copper ion binding"/>
    <property type="evidence" value="ECO:0007669"/>
    <property type="project" value="TreeGrafter"/>
</dbReference>
<gene>
    <name evidence="2" type="primary">cutC</name>
    <name evidence="3" type="ORF">GRFL_0495</name>
</gene>
<protein>
    <recommendedName>
        <fullName evidence="2">PF03932 family protein CutC</fullName>
    </recommendedName>
</protein>
<evidence type="ECO:0000256" key="1">
    <source>
        <dbReference type="ARBA" id="ARBA00007768"/>
    </source>
</evidence>
<evidence type="ECO:0000313" key="4">
    <source>
        <dbReference type="Proteomes" id="UP000186230"/>
    </source>
</evidence>
<name>A0A1L7I0U2_9FLAO</name>
<dbReference type="GO" id="GO:0005737">
    <property type="term" value="C:cytoplasm"/>
    <property type="evidence" value="ECO:0007669"/>
    <property type="project" value="UniProtKB-SubCell"/>
</dbReference>
<dbReference type="FunFam" id="3.20.20.380:FF:000001">
    <property type="entry name" value="Copper homeostasis protein CutC"/>
    <property type="match status" value="1"/>
</dbReference>
<dbReference type="RefSeq" id="WP_083643120.1">
    <property type="nucleotide sequence ID" value="NZ_AMRU01000003.1"/>
</dbReference>
<dbReference type="Pfam" id="PF03932">
    <property type="entry name" value="CutC"/>
    <property type="match status" value="1"/>
</dbReference>
<dbReference type="STRING" id="1229726.GRFL_0495"/>
<comment type="caution">
    <text evidence="2">Once thought to be involved in copper homeostasis, experiments in E.coli have shown this is not the case.</text>
</comment>
<dbReference type="AlphaFoldDB" id="A0A1L7I0U2"/>
<dbReference type="Gene3D" id="3.20.20.380">
    <property type="entry name" value="Copper homeostasis (CutC) domain"/>
    <property type="match status" value="1"/>
</dbReference>
<dbReference type="InterPro" id="IPR036822">
    <property type="entry name" value="CutC-like_dom_sf"/>
</dbReference>
<dbReference type="EMBL" id="CP016359">
    <property type="protein sequence ID" value="APU67219.1"/>
    <property type="molecule type" value="Genomic_DNA"/>
</dbReference>
<dbReference type="OrthoDB" id="9815677at2"/>
<evidence type="ECO:0000256" key="2">
    <source>
        <dbReference type="HAMAP-Rule" id="MF_00795"/>
    </source>
</evidence>
<keyword evidence="2" id="KW-0963">Cytoplasm</keyword>
<dbReference type="SUPFAM" id="SSF110395">
    <property type="entry name" value="CutC-like"/>
    <property type="match status" value="1"/>
</dbReference>
<dbReference type="InterPro" id="IPR005627">
    <property type="entry name" value="CutC-like"/>
</dbReference>
<keyword evidence="4" id="KW-1185">Reference proteome</keyword>
<comment type="subcellular location">
    <subcellularLocation>
        <location evidence="2">Cytoplasm</location>
    </subcellularLocation>
</comment>